<sequence>HSLGMPQFRHSSRLWIVVGGDLSMMGWQRAEGHDTELEMKDEEPLERSAGK</sequence>
<name>A0A9P7TRN6_9HYPO</name>
<dbReference type="AlphaFoldDB" id="A0A9P7TRN6"/>
<accession>A0A9P7TRN6</accession>
<dbReference type="Proteomes" id="UP000732380">
    <property type="component" value="Unassembled WGS sequence"/>
</dbReference>
<reference evidence="2 3" key="1">
    <citation type="journal article" date="2020" name="bioRxiv">
        <title>Whole genome comparisons of ergot fungi reveals the divergence and evolution of species within the genus Claviceps are the result of varying mechanisms driving genome evolution and host range expansion.</title>
        <authorList>
            <person name="Wyka S.A."/>
            <person name="Mondo S.J."/>
            <person name="Liu M."/>
            <person name="Dettman J."/>
            <person name="Nalam V."/>
            <person name="Broders K.D."/>
        </authorList>
    </citation>
    <scope>NUCLEOTIDE SEQUENCE [LARGE SCALE GENOMIC DNA]</scope>
    <source>
        <strain evidence="2 3">LM576</strain>
    </source>
</reference>
<evidence type="ECO:0000313" key="2">
    <source>
        <dbReference type="EMBL" id="KAG6104039.1"/>
    </source>
</evidence>
<keyword evidence="3" id="KW-1185">Reference proteome</keyword>
<organism evidence="2 3">
    <name type="scientific">Claviceps humidiphila</name>
    <dbReference type="NCBI Taxonomy" id="1294629"/>
    <lineage>
        <taxon>Eukaryota</taxon>
        <taxon>Fungi</taxon>
        <taxon>Dikarya</taxon>
        <taxon>Ascomycota</taxon>
        <taxon>Pezizomycotina</taxon>
        <taxon>Sordariomycetes</taxon>
        <taxon>Hypocreomycetidae</taxon>
        <taxon>Hypocreales</taxon>
        <taxon>Clavicipitaceae</taxon>
        <taxon>Claviceps</taxon>
    </lineage>
</organism>
<dbReference type="EMBL" id="SRQM01001043">
    <property type="protein sequence ID" value="KAG6104039.1"/>
    <property type="molecule type" value="Genomic_DNA"/>
</dbReference>
<gene>
    <name evidence="2" type="ORF">E4U13_000250</name>
</gene>
<proteinExistence type="predicted"/>
<comment type="caution">
    <text evidence="2">The sequence shown here is derived from an EMBL/GenBank/DDBJ whole genome shotgun (WGS) entry which is preliminary data.</text>
</comment>
<feature type="non-terminal residue" evidence="2">
    <location>
        <position position="1"/>
    </location>
</feature>
<evidence type="ECO:0000313" key="3">
    <source>
        <dbReference type="Proteomes" id="UP000732380"/>
    </source>
</evidence>
<feature type="region of interest" description="Disordered" evidence="1">
    <location>
        <begin position="31"/>
        <end position="51"/>
    </location>
</feature>
<protein>
    <submittedName>
        <fullName evidence="2">Uncharacterized protein</fullName>
    </submittedName>
</protein>
<evidence type="ECO:0000256" key="1">
    <source>
        <dbReference type="SAM" id="MobiDB-lite"/>
    </source>
</evidence>